<evidence type="ECO:0000313" key="1">
    <source>
        <dbReference type="EMBL" id="KAG9392166.1"/>
    </source>
</evidence>
<comment type="caution">
    <text evidence="1">The sequence shown here is derived from an EMBL/GenBank/DDBJ whole genome shotgun (WGS) entry which is preliminary data.</text>
</comment>
<evidence type="ECO:0000313" key="2">
    <source>
        <dbReference type="Proteomes" id="UP000717585"/>
    </source>
</evidence>
<sequence length="111" mass="12908">MAESLSTTKLWETLKKQALDHQLLNKSISRYFHQCTKGLLMALEPESSFSSKSREASSVNNDESYAQKMGTLTHIGPNLSENGKRFCGYQQSRPISDEWRHLWRRRLMELM</sequence>
<organism evidence="1 2">
    <name type="scientific">Carpediemonas membranifera</name>
    <dbReference type="NCBI Taxonomy" id="201153"/>
    <lineage>
        <taxon>Eukaryota</taxon>
        <taxon>Metamonada</taxon>
        <taxon>Carpediemonas-like organisms</taxon>
        <taxon>Carpediemonas</taxon>
    </lineage>
</organism>
<protein>
    <submittedName>
        <fullName evidence="1">Uncharacterized protein</fullName>
    </submittedName>
</protein>
<dbReference type="EMBL" id="JAHDYR010000038">
    <property type="protein sequence ID" value="KAG9392166.1"/>
    <property type="molecule type" value="Genomic_DNA"/>
</dbReference>
<keyword evidence="2" id="KW-1185">Reference proteome</keyword>
<gene>
    <name evidence="1" type="ORF">J8273_5147</name>
</gene>
<proteinExistence type="predicted"/>
<accession>A0A8J6BW80</accession>
<name>A0A8J6BW80_9EUKA</name>
<dbReference type="AlphaFoldDB" id="A0A8J6BW80"/>
<reference evidence="1" key="1">
    <citation type="submission" date="2021-05" db="EMBL/GenBank/DDBJ databases">
        <title>A free-living protist that lacks canonical eukaryotic 1 DNA replication and segregation systems.</title>
        <authorList>
            <person name="Salas-Leiva D.E."/>
            <person name="Tromer E.C."/>
            <person name="Curtis B.A."/>
            <person name="Jerlstrom-Hultqvist J."/>
            <person name="Kolisko M."/>
            <person name="Yi Z."/>
            <person name="Salas-Leiva J.S."/>
            <person name="Gallot-Lavallee L."/>
            <person name="Kops G.J.P.L."/>
            <person name="Archibald J.M."/>
            <person name="Simpson A.G.B."/>
            <person name="Roger A.J."/>
        </authorList>
    </citation>
    <scope>NUCLEOTIDE SEQUENCE</scope>
    <source>
        <strain evidence="1">BICM</strain>
    </source>
</reference>
<dbReference type="Proteomes" id="UP000717585">
    <property type="component" value="Unassembled WGS sequence"/>
</dbReference>